<accession>A0BGV7</accession>
<dbReference type="InParanoid" id="A0BGV7"/>
<dbReference type="Proteomes" id="UP000000600">
    <property type="component" value="Unassembled WGS sequence"/>
</dbReference>
<proteinExistence type="predicted"/>
<keyword evidence="2" id="KW-1185">Reference proteome</keyword>
<sequence length="80" mass="9166">MILLQNAYQLAKKMVKIIVFAVVGRMVQMQNQFVNLALNAKILEQNKVVVKRNVQLAKHQIVIADKKSLNIVIKIRPVQM</sequence>
<dbReference type="GeneID" id="5010956"/>
<evidence type="ECO:0000313" key="2">
    <source>
        <dbReference type="Proteomes" id="UP000000600"/>
    </source>
</evidence>
<organism evidence="1 2">
    <name type="scientific">Paramecium tetraurelia</name>
    <dbReference type="NCBI Taxonomy" id="5888"/>
    <lineage>
        <taxon>Eukaryota</taxon>
        <taxon>Sar</taxon>
        <taxon>Alveolata</taxon>
        <taxon>Ciliophora</taxon>
        <taxon>Intramacronucleata</taxon>
        <taxon>Oligohymenophorea</taxon>
        <taxon>Peniculida</taxon>
        <taxon>Parameciidae</taxon>
        <taxon>Paramecium</taxon>
    </lineage>
</organism>
<evidence type="ECO:0000313" key="1">
    <source>
        <dbReference type="EMBL" id="CAK57774.1"/>
    </source>
</evidence>
<protein>
    <submittedName>
        <fullName evidence="1">Uncharacterized protein</fullName>
    </submittedName>
</protein>
<dbReference type="KEGG" id="ptm:GSPATT00028809001"/>
<reference evidence="1 2" key="1">
    <citation type="journal article" date="2006" name="Nature">
        <title>Global trends of whole-genome duplications revealed by the ciliate Paramecium tetraurelia.</title>
        <authorList>
            <consortium name="Genoscope"/>
            <person name="Aury J.-M."/>
            <person name="Jaillon O."/>
            <person name="Duret L."/>
            <person name="Noel B."/>
            <person name="Jubin C."/>
            <person name="Porcel B.M."/>
            <person name="Segurens B."/>
            <person name="Daubin V."/>
            <person name="Anthouard V."/>
            <person name="Aiach N."/>
            <person name="Arnaiz O."/>
            <person name="Billaut A."/>
            <person name="Beisson J."/>
            <person name="Blanc I."/>
            <person name="Bouhouche K."/>
            <person name="Camara F."/>
            <person name="Duharcourt S."/>
            <person name="Guigo R."/>
            <person name="Gogendeau D."/>
            <person name="Katinka M."/>
            <person name="Keller A.-M."/>
            <person name="Kissmehl R."/>
            <person name="Klotz C."/>
            <person name="Koll F."/>
            <person name="Le Moue A."/>
            <person name="Lepere C."/>
            <person name="Malinsky S."/>
            <person name="Nowacki M."/>
            <person name="Nowak J.K."/>
            <person name="Plattner H."/>
            <person name="Poulain J."/>
            <person name="Ruiz F."/>
            <person name="Serrano V."/>
            <person name="Zagulski M."/>
            <person name="Dessen P."/>
            <person name="Betermier M."/>
            <person name="Weissenbach J."/>
            <person name="Scarpelli C."/>
            <person name="Schachter V."/>
            <person name="Sperling L."/>
            <person name="Meyer E."/>
            <person name="Cohen J."/>
            <person name="Wincker P."/>
        </authorList>
    </citation>
    <scope>NUCLEOTIDE SEQUENCE [LARGE SCALE GENOMIC DNA]</scope>
    <source>
        <strain evidence="1 2">Stock d4-2</strain>
    </source>
</reference>
<dbReference type="AlphaFoldDB" id="A0BGV7"/>
<dbReference type="RefSeq" id="XP_001425172.1">
    <property type="nucleotide sequence ID" value="XM_001425135.1"/>
</dbReference>
<dbReference type="EMBL" id="CT867994">
    <property type="protein sequence ID" value="CAK57774.1"/>
    <property type="molecule type" value="Genomic_DNA"/>
</dbReference>
<dbReference type="HOGENOM" id="CLU_2594943_0_0_1"/>
<name>A0BGV7_PARTE</name>
<gene>
    <name evidence="1" type="ORF">GSPATT00028809001</name>
</gene>